<keyword evidence="2 6" id="KW-0479">Metal-binding</keyword>
<accession>A0A1G1YKY5</accession>
<dbReference type="AlphaFoldDB" id="A0A1G1YKY5"/>
<comment type="similarity">
    <text evidence="1 6">Belongs to the MsrB Met sulfoxide reductase family.</text>
</comment>
<evidence type="ECO:0000256" key="1">
    <source>
        <dbReference type="ARBA" id="ARBA00007174"/>
    </source>
</evidence>
<feature type="active site" description="Nucleophile" evidence="6">
    <location>
        <position position="120"/>
    </location>
</feature>
<reference evidence="8 9" key="1">
    <citation type="journal article" date="2016" name="Nat. Commun.">
        <title>Thousands of microbial genomes shed light on interconnected biogeochemical processes in an aquifer system.</title>
        <authorList>
            <person name="Anantharaman K."/>
            <person name="Brown C.T."/>
            <person name="Hug L.A."/>
            <person name="Sharon I."/>
            <person name="Castelle C.J."/>
            <person name="Probst A.J."/>
            <person name="Thomas B.C."/>
            <person name="Singh A."/>
            <person name="Wilkins M.J."/>
            <person name="Karaoz U."/>
            <person name="Brodie E.L."/>
            <person name="Williams K.H."/>
            <person name="Hubbard S.S."/>
            <person name="Banfield J.F."/>
        </authorList>
    </citation>
    <scope>NUCLEOTIDE SEQUENCE [LARGE SCALE GENOMIC DNA]</scope>
</reference>
<feature type="binding site" evidence="6">
    <location>
        <position position="100"/>
    </location>
    <ligand>
        <name>Zn(2+)</name>
        <dbReference type="ChEBI" id="CHEBI:29105"/>
    </ligand>
</feature>
<dbReference type="EMBL" id="MHIL01000009">
    <property type="protein sequence ID" value="OGY52117.1"/>
    <property type="molecule type" value="Genomic_DNA"/>
</dbReference>
<name>A0A1G1YKY5_9BACT</name>
<evidence type="ECO:0000256" key="5">
    <source>
        <dbReference type="ARBA" id="ARBA00048488"/>
    </source>
</evidence>
<dbReference type="InterPro" id="IPR011057">
    <property type="entry name" value="Mss4-like_sf"/>
</dbReference>
<dbReference type="GO" id="GO:0008270">
    <property type="term" value="F:zinc ion binding"/>
    <property type="evidence" value="ECO:0007669"/>
    <property type="project" value="UniProtKB-UniRule"/>
</dbReference>
<dbReference type="InterPro" id="IPR002579">
    <property type="entry name" value="Met_Sox_Rdtase_MsrB_dom"/>
</dbReference>
<dbReference type="STRING" id="1797542.A3J59_01050"/>
<dbReference type="FunFam" id="2.170.150.20:FF:000001">
    <property type="entry name" value="Peptide methionine sulfoxide reductase MsrB"/>
    <property type="match status" value="1"/>
</dbReference>
<organism evidence="8 9">
    <name type="scientific">Candidatus Buchananbacteria bacterium RIFCSPHIGHO2_02_FULL_56_16</name>
    <dbReference type="NCBI Taxonomy" id="1797542"/>
    <lineage>
        <taxon>Bacteria</taxon>
        <taxon>Candidatus Buchananiibacteriota</taxon>
    </lineage>
</organism>
<comment type="cofactor">
    <cofactor evidence="6">
        <name>Zn(2+)</name>
        <dbReference type="ChEBI" id="CHEBI:29105"/>
    </cofactor>
    <text evidence="6">Binds 1 zinc ion per subunit. The zinc ion is important for the structural integrity of the protein.</text>
</comment>
<evidence type="ECO:0000313" key="9">
    <source>
        <dbReference type="Proteomes" id="UP000177310"/>
    </source>
</evidence>
<evidence type="ECO:0000313" key="8">
    <source>
        <dbReference type="EMBL" id="OGY52117.1"/>
    </source>
</evidence>
<dbReference type="EC" id="1.8.4.12" evidence="6"/>
<evidence type="ECO:0000256" key="6">
    <source>
        <dbReference type="HAMAP-Rule" id="MF_01400"/>
    </source>
</evidence>
<dbReference type="PANTHER" id="PTHR10173">
    <property type="entry name" value="METHIONINE SULFOXIDE REDUCTASE"/>
    <property type="match status" value="1"/>
</dbReference>
<dbReference type="GO" id="GO:0006979">
    <property type="term" value="P:response to oxidative stress"/>
    <property type="evidence" value="ECO:0007669"/>
    <property type="project" value="InterPro"/>
</dbReference>
<dbReference type="PANTHER" id="PTHR10173:SF52">
    <property type="entry name" value="METHIONINE-R-SULFOXIDE REDUCTASE B1"/>
    <property type="match status" value="1"/>
</dbReference>
<comment type="caution">
    <text evidence="8">The sequence shown here is derived from an EMBL/GenBank/DDBJ whole genome shotgun (WGS) entry which is preliminary data.</text>
</comment>
<comment type="catalytic activity">
    <reaction evidence="5 6">
        <text>L-methionyl-[protein] + [thioredoxin]-disulfide + H2O = L-methionyl-(R)-S-oxide-[protein] + [thioredoxin]-dithiol</text>
        <dbReference type="Rhea" id="RHEA:24164"/>
        <dbReference type="Rhea" id="RHEA-COMP:10698"/>
        <dbReference type="Rhea" id="RHEA-COMP:10700"/>
        <dbReference type="Rhea" id="RHEA-COMP:12313"/>
        <dbReference type="Rhea" id="RHEA-COMP:12314"/>
        <dbReference type="ChEBI" id="CHEBI:15377"/>
        <dbReference type="ChEBI" id="CHEBI:16044"/>
        <dbReference type="ChEBI" id="CHEBI:29950"/>
        <dbReference type="ChEBI" id="CHEBI:45764"/>
        <dbReference type="ChEBI" id="CHEBI:50058"/>
        <dbReference type="EC" id="1.8.4.12"/>
    </reaction>
</comment>
<dbReference type="Pfam" id="PF01641">
    <property type="entry name" value="SelR"/>
    <property type="match status" value="1"/>
</dbReference>
<evidence type="ECO:0000256" key="4">
    <source>
        <dbReference type="ARBA" id="ARBA00023002"/>
    </source>
</evidence>
<feature type="binding site" evidence="6">
    <location>
        <position position="51"/>
    </location>
    <ligand>
        <name>Zn(2+)</name>
        <dbReference type="ChEBI" id="CHEBI:29105"/>
    </ligand>
</feature>
<sequence>MINKVTKTDEQWRKELSPEAYEVLRRQGTEPAFSGPYDQTTEPGLYRCAGCGNELFLSDSKYDAGCGWPSFVAPADQSHVELEADNRYGMERVEVRCSRCGGHLGHVFDDGPGPTGKRYCINSVALTLDPKK</sequence>
<dbReference type="Proteomes" id="UP000177310">
    <property type="component" value="Unassembled WGS sequence"/>
</dbReference>
<evidence type="ECO:0000256" key="3">
    <source>
        <dbReference type="ARBA" id="ARBA00022833"/>
    </source>
</evidence>
<dbReference type="GO" id="GO:0005737">
    <property type="term" value="C:cytoplasm"/>
    <property type="evidence" value="ECO:0007669"/>
    <property type="project" value="TreeGrafter"/>
</dbReference>
<dbReference type="SUPFAM" id="SSF51316">
    <property type="entry name" value="Mss4-like"/>
    <property type="match status" value="1"/>
</dbReference>
<dbReference type="PROSITE" id="PS51790">
    <property type="entry name" value="MSRB"/>
    <property type="match status" value="1"/>
</dbReference>
<keyword evidence="3 6" id="KW-0862">Zinc</keyword>
<dbReference type="NCBIfam" id="TIGR00357">
    <property type="entry name" value="peptide-methionine (R)-S-oxide reductase MsrB"/>
    <property type="match status" value="1"/>
</dbReference>
<dbReference type="GO" id="GO:0030091">
    <property type="term" value="P:protein repair"/>
    <property type="evidence" value="ECO:0007669"/>
    <property type="project" value="InterPro"/>
</dbReference>
<dbReference type="GO" id="GO:0033743">
    <property type="term" value="F:peptide-methionine (R)-S-oxide reductase activity"/>
    <property type="evidence" value="ECO:0007669"/>
    <property type="project" value="UniProtKB-UniRule"/>
</dbReference>
<dbReference type="HAMAP" id="MF_01400">
    <property type="entry name" value="MsrB"/>
    <property type="match status" value="1"/>
</dbReference>
<feature type="binding site" evidence="6">
    <location>
        <position position="48"/>
    </location>
    <ligand>
        <name>Zn(2+)</name>
        <dbReference type="ChEBI" id="CHEBI:29105"/>
    </ligand>
</feature>
<evidence type="ECO:0000259" key="7">
    <source>
        <dbReference type="PROSITE" id="PS51790"/>
    </source>
</evidence>
<proteinExistence type="inferred from homology"/>
<keyword evidence="4 6" id="KW-0560">Oxidoreductase</keyword>
<evidence type="ECO:0000256" key="2">
    <source>
        <dbReference type="ARBA" id="ARBA00022723"/>
    </source>
</evidence>
<gene>
    <name evidence="6" type="primary">msrB</name>
    <name evidence="8" type="ORF">A3J59_01050</name>
</gene>
<feature type="binding site" evidence="6">
    <location>
        <position position="97"/>
    </location>
    <ligand>
        <name>Zn(2+)</name>
        <dbReference type="ChEBI" id="CHEBI:29105"/>
    </ligand>
</feature>
<protein>
    <recommendedName>
        <fullName evidence="6">Peptide methionine sulfoxide reductase MsrB</fullName>
        <ecNumber evidence="6">1.8.4.12</ecNumber>
    </recommendedName>
    <alternativeName>
        <fullName evidence="6">Peptide-methionine (R)-S-oxide reductase</fullName>
    </alternativeName>
</protein>
<dbReference type="Gene3D" id="2.170.150.20">
    <property type="entry name" value="Peptide methionine sulfoxide reductase"/>
    <property type="match status" value="1"/>
</dbReference>
<dbReference type="InterPro" id="IPR028427">
    <property type="entry name" value="Met_Sox_Rdtase_MsrB"/>
</dbReference>
<feature type="domain" description="MsrB" evidence="7">
    <location>
        <begin position="9"/>
        <end position="131"/>
    </location>
</feature>